<organism evidence="2 3">
    <name type="scientific">Portunus trituberculatus</name>
    <name type="common">Swimming crab</name>
    <name type="synonym">Neptunus trituberculatus</name>
    <dbReference type="NCBI Taxonomy" id="210409"/>
    <lineage>
        <taxon>Eukaryota</taxon>
        <taxon>Metazoa</taxon>
        <taxon>Ecdysozoa</taxon>
        <taxon>Arthropoda</taxon>
        <taxon>Crustacea</taxon>
        <taxon>Multicrustacea</taxon>
        <taxon>Malacostraca</taxon>
        <taxon>Eumalacostraca</taxon>
        <taxon>Eucarida</taxon>
        <taxon>Decapoda</taxon>
        <taxon>Pleocyemata</taxon>
        <taxon>Brachyura</taxon>
        <taxon>Eubrachyura</taxon>
        <taxon>Portunoidea</taxon>
        <taxon>Portunidae</taxon>
        <taxon>Portuninae</taxon>
        <taxon>Portunus</taxon>
    </lineage>
</organism>
<evidence type="ECO:0000313" key="2">
    <source>
        <dbReference type="EMBL" id="MPC62275.1"/>
    </source>
</evidence>
<dbReference type="AlphaFoldDB" id="A0A5B7GXX4"/>
<accession>A0A5B7GXX4</accession>
<evidence type="ECO:0000256" key="1">
    <source>
        <dbReference type="SAM" id="MobiDB-lite"/>
    </source>
</evidence>
<reference evidence="2 3" key="1">
    <citation type="submission" date="2019-05" db="EMBL/GenBank/DDBJ databases">
        <title>Another draft genome of Portunus trituberculatus and its Hox gene families provides insights of decapod evolution.</title>
        <authorList>
            <person name="Jeong J.-H."/>
            <person name="Song I."/>
            <person name="Kim S."/>
            <person name="Choi T."/>
            <person name="Kim D."/>
            <person name="Ryu S."/>
            <person name="Kim W."/>
        </authorList>
    </citation>
    <scope>NUCLEOTIDE SEQUENCE [LARGE SCALE GENOMIC DNA]</scope>
    <source>
        <tissue evidence="2">Muscle</tissue>
    </source>
</reference>
<feature type="region of interest" description="Disordered" evidence="1">
    <location>
        <begin position="177"/>
        <end position="200"/>
    </location>
</feature>
<sequence length="239" mass="26540">MIHGRCWQWRRLLGGCAGWRGLFVKVEDIILKIRRGRRSEANVYRASVRGTKEAPRNGPHTPSERPPRRRPPTTLTHPAGIPLTGYIIFILVRAGDDVNALSGSQRLAYTRNSVIAPPEGFKSSLGGIVRERQGRGITLRVAGSRRQRQRLTNVSLPALPCKQDTNCFRGTHMLFPDPQHTMNDTPHQSEHRGSSTTASGDQTITTITHTHAPVCRVAPATLRQKLVIIITGKIDKLDT</sequence>
<name>A0A5B7GXX4_PORTR</name>
<evidence type="ECO:0000313" key="3">
    <source>
        <dbReference type="Proteomes" id="UP000324222"/>
    </source>
</evidence>
<proteinExistence type="predicted"/>
<dbReference type="EMBL" id="VSRR010019484">
    <property type="protein sequence ID" value="MPC62275.1"/>
    <property type="molecule type" value="Genomic_DNA"/>
</dbReference>
<feature type="region of interest" description="Disordered" evidence="1">
    <location>
        <begin position="44"/>
        <end position="77"/>
    </location>
</feature>
<comment type="caution">
    <text evidence="2">The sequence shown here is derived from an EMBL/GenBank/DDBJ whole genome shotgun (WGS) entry which is preliminary data.</text>
</comment>
<keyword evidence="3" id="KW-1185">Reference proteome</keyword>
<dbReference type="Proteomes" id="UP000324222">
    <property type="component" value="Unassembled WGS sequence"/>
</dbReference>
<protein>
    <submittedName>
        <fullName evidence="2">Uncharacterized protein</fullName>
    </submittedName>
</protein>
<gene>
    <name evidence="2" type="ORF">E2C01_056361</name>
</gene>